<reference evidence="2 3" key="1">
    <citation type="submission" date="2014-01" db="EMBL/GenBank/DDBJ databases">
        <title>Isolation of Serratia multitudinisentens RB-25 from Ex-Landfill site.</title>
        <authorList>
            <person name="Robson E.H.J."/>
        </authorList>
    </citation>
    <scope>NUCLEOTIDE SEQUENCE [LARGE SCALE GENOMIC DNA]</scope>
    <source>
        <strain evidence="2 3">RB-25</strain>
    </source>
</reference>
<gene>
    <name evidence="2" type="ORF">Z042_14235</name>
</gene>
<dbReference type="HOGENOM" id="CLU_126563_0_0_6"/>
<name>W0LE34_9GAMM</name>
<dbReference type="Pfam" id="PF07511">
    <property type="entry name" value="DUF1525"/>
    <property type="match status" value="1"/>
</dbReference>
<dbReference type="PATRIC" id="fig|1441930.4.peg.2825"/>
<dbReference type="KEGG" id="sfo:Z042_14235"/>
<dbReference type="Proteomes" id="UP000019030">
    <property type="component" value="Chromosome"/>
</dbReference>
<feature type="signal peptide" evidence="1">
    <location>
        <begin position="1"/>
        <end position="21"/>
    </location>
</feature>
<keyword evidence="3" id="KW-1185">Reference proteome</keyword>
<dbReference type="STRING" id="1441930.Z042_14235"/>
<dbReference type="InterPro" id="IPR011090">
    <property type="entry name" value="Integr_conj_element_PFL4709"/>
</dbReference>
<feature type="chain" id="PRO_5004791952" evidence="1">
    <location>
        <begin position="22"/>
        <end position="135"/>
    </location>
</feature>
<reference evidence="2 3" key="2">
    <citation type="submission" date="2015-03" db="EMBL/GenBank/DDBJ databases">
        <authorList>
            <person name="Chan K.-G."/>
        </authorList>
    </citation>
    <scope>NUCLEOTIDE SEQUENCE [LARGE SCALE GENOMIC DNA]</scope>
    <source>
        <strain evidence="2 3">RB-25</strain>
    </source>
</reference>
<sequence>MKRRNRVFLLAIGFVAVSAQAATVVYTDSQHPPTGLGTGHQVVYLDAPEVVQLEVFGELSADPRQAEQQAKAMLQSPDWQQKEQKIVQAYQGVIQAYGLGLKKYPAVVFDDHYVVYGTADVALAEAKRAEYKGAQ</sequence>
<dbReference type="NCBIfam" id="TIGR03757">
    <property type="entry name" value="conj_TIGR03757"/>
    <property type="match status" value="1"/>
</dbReference>
<evidence type="ECO:0000313" key="3">
    <source>
        <dbReference type="Proteomes" id="UP000019030"/>
    </source>
</evidence>
<accession>W0LE34</accession>
<dbReference type="EMBL" id="CP007044">
    <property type="protein sequence ID" value="AHG20649.1"/>
    <property type="molecule type" value="Genomic_DNA"/>
</dbReference>
<dbReference type="eggNOG" id="ENOG5032VQJ">
    <property type="taxonomic scope" value="Bacteria"/>
</dbReference>
<protein>
    <submittedName>
        <fullName evidence="2">Conjugal transfer protein</fullName>
    </submittedName>
</protein>
<organism evidence="2 3">
    <name type="scientific">Chania multitudinisentens RB-25</name>
    <dbReference type="NCBI Taxonomy" id="1441930"/>
    <lineage>
        <taxon>Bacteria</taxon>
        <taxon>Pseudomonadati</taxon>
        <taxon>Pseudomonadota</taxon>
        <taxon>Gammaproteobacteria</taxon>
        <taxon>Enterobacterales</taxon>
        <taxon>Yersiniaceae</taxon>
        <taxon>Chania</taxon>
    </lineage>
</organism>
<proteinExistence type="predicted"/>
<keyword evidence="1" id="KW-0732">Signal</keyword>
<dbReference type="RefSeq" id="WP_024910528.1">
    <property type="nucleotide sequence ID" value="NZ_CP007044.2"/>
</dbReference>
<evidence type="ECO:0000313" key="2">
    <source>
        <dbReference type="EMBL" id="AHG20649.1"/>
    </source>
</evidence>
<evidence type="ECO:0000256" key="1">
    <source>
        <dbReference type="SAM" id="SignalP"/>
    </source>
</evidence>
<dbReference type="AlphaFoldDB" id="W0LE34"/>
<dbReference type="OrthoDB" id="8448784at2"/>